<dbReference type="AlphaFoldDB" id="A0A0L0BWV9"/>
<dbReference type="OrthoDB" id="20825at2759"/>
<organism evidence="2 3">
    <name type="scientific">Lucilia cuprina</name>
    <name type="common">Green bottle fly</name>
    <name type="synonym">Australian sheep blowfly</name>
    <dbReference type="NCBI Taxonomy" id="7375"/>
    <lineage>
        <taxon>Eukaryota</taxon>
        <taxon>Metazoa</taxon>
        <taxon>Ecdysozoa</taxon>
        <taxon>Arthropoda</taxon>
        <taxon>Hexapoda</taxon>
        <taxon>Insecta</taxon>
        <taxon>Pterygota</taxon>
        <taxon>Neoptera</taxon>
        <taxon>Endopterygota</taxon>
        <taxon>Diptera</taxon>
        <taxon>Brachycera</taxon>
        <taxon>Muscomorpha</taxon>
        <taxon>Oestroidea</taxon>
        <taxon>Calliphoridae</taxon>
        <taxon>Luciliinae</taxon>
        <taxon>Lucilia</taxon>
    </lineage>
</organism>
<proteinExistence type="predicted"/>
<comment type="caution">
    <text evidence="2">The sequence shown here is derived from an EMBL/GenBank/DDBJ whole genome shotgun (WGS) entry which is preliminary data.</text>
</comment>
<reference evidence="2 3" key="1">
    <citation type="journal article" date="2015" name="Nat. Commun.">
        <title>Lucilia cuprina genome unlocks parasitic fly biology to underpin future interventions.</title>
        <authorList>
            <person name="Anstead C.A."/>
            <person name="Korhonen P.K."/>
            <person name="Young N.D."/>
            <person name="Hall R.S."/>
            <person name="Jex A.R."/>
            <person name="Murali S.C."/>
            <person name="Hughes D.S."/>
            <person name="Lee S.F."/>
            <person name="Perry T."/>
            <person name="Stroehlein A.J."/>
            <person name="Ansell B.R."/>
            <person name="Breugelmans B."/>
            <person name="Hofmann A."/>
            <person name="Qu J."/>
            <person name="Dugan S."/>
            <person name="Lee S.L."/>
            <person name="Chao H."/>
            <person name="Dinh H."/>
            <person name="Han Y."/>
            <person name="Doddapaneni H.V."/>
            <person name="Worley K.C."/>
            <person name="Muzny D.M."/>
            <person name="Ioannidis P."/>
            <person name="Waterhouse R.M."/>
            <person name="Zdobnov E.M."/>
            <person name="James P.J."/>
            <person name="Bagnall N.H."/>
            <person name="Kotze A.C."/>
            <person name="Gibbs R.A."/>
            <person name="Richards S."/>
            <person name="Batterham P."/>
            <person name="Gasser R.B."/>
        </authorList>
    </citation>
    <scope>NUCLEOTIDE SEQUENCE [LARGE SCALE GENOMIC DNA]</scope>
    <source>
        <strain evidence="2 3">LS</strain>
        <tissue evidence="2">Full body</tissue>
    </source>
</reference>
<gene>
    <name evidence="2" type="ORF">FF38_08905</name>
</gene>
<evidence type="ECO:0000313" key="2">
    <source>
        <dbReference type="EMBL" id="KNC24500.1"/>
    </source>
</evidence>
<protein>
    <submittedName>
        <fullName evidence="2">Uncharacterized protein</fullName>
    </submittedName>
</protein>
<accession>A0A0L0BWV9</accession>
<name>A0A0L0BWV9_LUCCU</name>
<dbReference type="EMBL" id="JRES01001220">
    <property type="protein sequence ID" value="KNC24500.1"/>
    <property type="molecule type" value="Genomic_DNA"/>
</dbReference>
<dbReference type="Proteomes" id="UP000037069">
    <property type="component" value="Unassembled WGS sequence"/>
</dbReference>
<sequence>MNKGLPNGHININAFDRMAAIVGAFTKHMQSVKTTDTPTAAVASPPTPVTISSATTATAIPALQPSTNSIAIATPAGEYEMFCRHMQKITKLSENGLTISSDFSQQRAGSHTTNTTSDKWSGQVKTESLRLYLTVRL</sequence>
<evidence type="ECO:0000256" key="1">
    <source>
        <dbReference type="SAM" id="MobiDB-lite"/>
    </source>
</evidence>
<feature type="region of interest" description="Disordered" evidence="1">
    <location>
        <begin position="102"/>
        <end position="121"/>
    </location>
</feature>
<evidence type="ECO:0000313" key="3">
    <source>
        <dbReference type="Proteomes" id="UP000037069"/>
    </source>
</evidence>
<keyword evidence="3" id="KW-1185">Reference proteome</keyword>